<evidence type="ECO:0000313" key="2">
    <source>
        <dbReference type="Proteomes" id="UP000268446"/>
    </source>
</evidence>
<name>A0A497EY93_9CREN</name>
<accession>A0A497EY93</accession>
<organism evidence="1 2">
    <name type="scientific">Thermoproteota archaeon</name>
    <dbReference type="NCBI Taxonomy" id="2056631"/>
    <lineage>
        <taxon>Archaea</taxon>
        <taxon>Thermoproteota</taxon>
    </lineage>
</organism>
<proteinExistence type="predicted"/>
<reference evidence="1 2" key="1">
    <citation type="submission" date="2018-06" db="EMBL/GenBank/DDBJ databases">
        <title>Extensive metabolic versatility and redundancy in microbially diverse, dynamic hydrothermal sediments.</title>
        <authorList>
            <person name="Dombrowski N."/>
            <person name="Teske A."/>
            <person name="Baker B.J."/>
        </authorList>
    </citation>
    <scope>NUCLEOTIDE SEQUENCE [LARGE SCALE GENOMIC DNA]</scope>
    <source>
        <strain evidence="1">B29_G17</strain>
    </source>
</reference>
<dbReference type="Proteomes" id="UP000268446">
    <property type="component" value="Unassembled WGS sequence"/>
</dbReference>
<gene>
    <name evidence="1" type="ORF">DRJ20_00210</name>
</gene>
<dbReference type="EMBL" id="QMQZ01000002">
    <property type="protein sequence ID" value="RLE52353.1"/>
    <property type="molecule type" value="Genomic_DNA"/>
</dbReference>
<evidence type="ECO:0000313" key="1">
    <source>
        <dbReference type="EMBL" id="RLE52353.1"/>
    </source>
</evidence>
<protein>
    <submittedName>
        <fullName evidence="1">KEOPS complex subunit</fullName>
    </submittedName>
</protein>
<dbReference type="AlphaFoldDB" id="A0A497EY93"/>
<sequence>MRHTAFIKLRYGDEMAAKAIACSVEPDTLQAPPNLRVVAREVDGEVKVEIECECRVETLLQTVDDLLSCIQAAEKSLKCVQQSYKEDCLNHVELV</sequence>
<dbReference type="NCBIfam" id="NF011470">
    <property type="entry name" value="PRK14887.1"/>
    <property type="match status" value="1"/>
</dbReference>
<comment type="caution">
    <text evidence="1">The sequence shown here is derived from an EMBL/GenBank/DDBJ whole genome shotgun (WGS) entry which is preliminary data.</text>
</comment>